<evidence type="ECO:0000313" key="1">
    <source>
        <dbReference type="EMBL" id="OGY92877.1"/>
    </source>
</evidence>
<protein>
    <submittedName>
        <fullName evidence="1">Uncharacterized protein</fullName>
    </submittedName>
</protein>
<gene>
    <name evidence="1" type="ORF">A3B31_01930</name>
</gene>
<proteinExistence type="predicted"/>
<dbReference type="EMBL" id="MHKN01000007">
    <property type="protein sequence ID" value="OGY92877.1"/>
    <property type="molecule type" value="Genomic_DNA"/>
</dbReference>
<dbReference type="Proteomes" id="UP000177349">
    <property type="component" value="Unassembled WGS sequence"/>
</dbReference>
<comment type="caution">
    <text evidence="1">The sequence shown here is derived from an EMBL/GenBank/DDBJ whole genome shotgun (WGS) entry which is preliminary data.</text>
</comment>
<name>A0A1G2BXG2_9BACT</name>
<sequence length="90" mass="10089">MGELIKFPERGKKNGVEEGLERLQGLFEMISATQHFHDKIDALAEFEKVEKELIAQGHFASEAEVVHALERRGATNIADVLALMRATIEE</sequence>
<organism evidence="1 2">
    <name type="scientific">Candidatus Komeilibacteria bacterium RIFCSPLOWO2_01_FULL_53_11</name>
    <dbReference type="NCBI Taxonomy" id="1798552"/>
    <lineage>
        <taxon>Bacteria</taxon>
        <taxon>Candidatus Komeiliibacteriota</taxon>
    </lineage>
</organism>
<evidence type="ECO:0000313" key="2">
    <source>
        <dbReference type="Proteomes" id="UP000177349"/>
    </source>
</evidence>
<reference evidence="1 2" key="1">
    <citation type="journal article" date="2016" name="Nat. Commun.">
        <title>Thousands of microbial genomes shed light on interconnected biogeochemical processes in an aquifer system.</title>
        <authorList>
            <person name="Anantharaman K."/>
            <person name="Brown C.T."/>
            <person name="Hug L.A."/>
            <person name="Sharon I."/>
            <person name="Castelle C.J."/>
            <person name="Probst A.J."/>
            <person name="Thomas B.C."/>
            <person name="Singh A."/>
            <person name="Wilkins M.J."/>
            <person name="Karaoz U."/>
            <person name="Brodie E.L."/>
            <person name="Williams K.H."/>
            <person name="Hubbard S.S."/>
            <person name="Banfield J.F."/>
        </authorList>
    </citation>
    <scope>NUCLEOTIDE SEQUENCE [LARGE SCALE GENOMIC DNA]</scope>
</reference>
<dbReference type="AlphaFoldDB" id="A0A1G2BXG2"/>
<accession>A0A1G2BXG2</accession>